<dbReference type="PANTHER" id="PTHR37314">
    <property type="entry name" value="SLR0142 PROTEIN"/>
    <property type="match status" value="1"/>
</dbReference>
<organism evidence="1 2">
    <name type="scientific">Streptomyces lavendulae subsp. lavendulae</name>
    <dbReference type="NCBI Taxonomy" id="58340"/>
    <lineage>
        <taxon>Bacteria</taxon>
        <taxon>Bacillati</taxon>
        <taxon>Actinomycetota</taxon>
        <taxon>Actinomycetes</taxon>
        <taxon>Kitasatosporales</taxon>
        <taxon>Streptomycetaceae</taxon>
        <taxon>Streptomyces</taxon>
    </lineage>
</organism>
<dbReference type="RefSeq" id="WP_030230447.1">
    <property type="nucleotide sequence ID" value="NZ_CP024985.1"/>
</dbReference>
<keyword evidence="2" id="KW-1185">Reference proteome</keyword>
<protein>
    <submittedName>
        <fullName evidence="1">Uncharacterized protein</fullName>
    </submittedName>
</protein>
<name>A0A2K8PQ97_STRLA</name>
<accession>A0A2K8PQ97</accession>
<sequence length="224" mass="22682">MSARRRRARGWLFPEGHPHAHLGPLLLVLTFASGLVDAVSFLGLGRVFVANMTGNVVFLGFALSGSAGLSAAASATALAAFLGGAGAGGWWRREARPARLFGPLVAGQAALVAVALAALGWDLGRYPVLVPLAAGMGLQNAVVHRLGLPDLTTTVVTRTLTGLAADPWRPAAPRRALSVAVLACGALVGGLLHSGPGPEWVLALVLVLLTAVAATAGRAGRSDG</sequence>
<dbReference type="AlphaFoldDB" id="A0A2K8PQ97"/>
<proteinExistence type="predicted"/>
<dbReference type="GeneID" id="49388134"/>
<dbReference type="KEGG" id="slx:SLAV_35815"/>
<dbReference type="Pfam" id="PF06912">
    <property type="entry name" value="DUF1275"/>
    <property type="match status" value="1"/>
</dbReference>
<dbReference type="Proteomes" id="UP000231791">
    <property type="component" value="Chromosome"/>
</dbReference>
<dbReference type="InterPro" id="IPR010699">
    <property type="entry name" value="DUF1275"/>
</dbReference>
<dbReference type="PANTHER" id="PTHR37314:SF4">
    <property type="entry name" value="UPF0700 TRANSMEMBRANE PROTEIN YOAK"/>
    <property type="match status" value="1"/>
</dbReference>
<dbReference type="EMBL" id="CP024985">
    <property type="protein sequence ID" value="ATZ28932.1"/>
    <property type="molecule type" value="Genomic_DNA"/>
</dbReference>
<dbReference type="OrthoDB" id="4272751at2"/>
<evidence type="ECO:0000313" key="2">
    <source>
        <dbReference type="Proteomes" id="UP000231791"/>
    </source>
</evidence>
<reference evidence="1 2" key="1">
    <citation type="submission" date="2017-11" db="EMBL/GenBank/DDBJ databases">
        <title>Complete genome sequence of Streptomyces lavendulae subsp. lavendulae CCM 3239 (formerly 'Streptomyces aureofaciens CCM 3239'), the producer of the angucycline-type antibiotic auricin.</title>
        <authorList>
            <person name="Busche T."/>
            <person name="Novakova R."/>
            <person name="Al'Dilaimi A."/>
            <person name="Homerova D."/>
            <person name="Feckova L."/>
            <person name="Rezuchova B."/>
            <person name="Mingyar E."/>
            <person name="Csolleiova D."/>
            <person name="Bekeova C."/>
            <person name="Winkler A."/>
            <person name="Sevcikova B."/>
            <person name="Kalinowski J."/>
            <person name="Kormanec J."/>
            <person name="Ruckert C."/>
        </authorList>
    </citation>
    <scope>NUCLEOTIDE SEQUENCE [LARGE SCALE GENOMIC DNA]</scope>
    <source>
        <strain evidence="1 2">CCM 3239</strain>
    </source>
</reference>
<evidence type="ECO:0000313" key="1">
    <source>
        <dbReference type="EMBL" id="ATZ28932.1"/>
    </source>
</evidence>
<gene>
    <name evidence="1" type="ORF">SLAV_35815</name>
</gene>